<dbReference type="PANTHER" id="PTHR30454:SF0">
    <property type="entry name" value="4-HYDROXY-3-METHYLBUT-2-EN-1-YL DIPHOSPHATE SYNTHASE (FERREDOXIN), CHLOROPLASTIC"/>
    <property type="match status" value="1"/>
</dbReference>
<keyword evidence="5 7" id="KW-0411">Iron-sulfur</keyword>
<dbReference type="Gene3D" id="3.20.20.20">
    <property type="entry name" value="Dihydropteroate synthase-like"/>
    <property type="match status" value="1"/>
</dbReference>
<evidence type="ECO:0000313" key="10">
    <source>
        <dbReference type="EMBL" id="ACY47184.1"/>
    </source>
</evidence>
<dbReference type="RefSeq" id="WP_012842796.1">
    <property type="nucleotide sequence ID" value="NC_013501.1"/>
</dbReference>
<dbReference type="STRING" id="518766.Rmar_0278"/>
<accession>D0MDJ1</accession>
<reference evidence="10 11" key="1">
    <citation type="journal article" date="2009" name="Stand. Genomic Sci.">
        <title>Complete genome sequence of Rhodothermus marinus type strain (R-10).</title>
        <authorList>
            <person name="Nolan M."/>
            <person name="Tindall B.J."/>
            <person name="Pomrenke H."/>
            <person name="Lapidus A."/>
            <person name="Copeland A."/>
            <person name="Glavina Del Rio T."/>
            <person name="Lucas S."/>
            <person name="Chen F."/>
            <person name="Tice H."/>
            <person name="Cheng J.F."/>
            <person name="Saunders E."/>
            <person name="Han C."/>
            <person name="Bruce D."/>
            <person name="Goodwin L."/>
            <person name="Chain P."/>
            <person name="Pitluck S."/>
            <person name="Ovchinikova G."/>
            <person name="Pati A."/>
            <person name="Ivanova N."/>
            <person name="Mavromatis K."/>
            <person name="Chen A."/>
            <person name="Palaniappan K."/>
            <person name="Land M."/>
            <person name="Hauser L."/>
            <person name="Chang Y.J."/>
            <person name="Jeffries C.D."/>
            <person name="Brettin T."/>
            <person name="Goker M."/>
            <person name="Bristow J."/>
            <person name="Eisen J.A."/>
            <person name="Markowitz V."/>
            <person name="Hugenholtz P."/>
            <person name="Kyrpides N.C."/>
            <person name="Klenk H.P."/>
            <person name="Detter J.C."/>
        </authorList>
    </citation>
    <scope>NUCLEOTIDE SEQUENCE [LARGE SCALE GENOMIC DNA]</scope>
    <source>
        <strain evidence="11">ATCC 43812 / DSM 4252 / R-10</strain>
    </source>
</reference>
<feature type="binding site" evidence="7">
    <location>
        <position position="269"/>
    </location>
    <ligand>
        <name>[4Fe-4S] cluster</name>
        <dbReference type="ChEBI" id="CHEBI:49883"/>
    </ligand>
</feature>
<dbReference type="GO" id="GO:0051539">
    <property type="term" value="F:4 iron, 4 sulfur cluster binding"/>
    <property type="evidence" value="ECO:0007669"/>
    <property type="project" value="UniProtKB-UniRule"/>
</dbReference>
<feature type="binding site" evidence="7">
    <location>
        <position position="303"/>
    </location>
    <ligand>
        <name>[4Fe-4S] cluster</name>
        <dbReference type="ChEBI" id="CHEBI:49883"/>
    </ligand>
</feature>
<keyword evidence="1 7" id="KW-0004">4Fe-4S</keyword>
<feature type="domain" description="IspG C-terminal" evidence="9">
    <location>
        <begin position="262"/>
        <end position="351"/>
    </location>
</feature>
<dbReference type="SUPFAM" id="SSF51717">
    <property type="entry name" value="Dihydropteroate synthetase-like"/>
    <property type="match status" value="1"/>
</dbReference>
<dbReference type="Proteomes" id="UP000002221">
    <property type="component" value="Chromosome"/>
</dbReference>
<evidence type="ECO:0000256" key="1">
    <source>
        <dbReference type="ARBA" id="ARBA00022485"/>
    </source>
</evidence>
<evidence type="ECO:0000256" key="7">
    <source>
        <dbReference type="HAMAP-Rule" id="MF_00159"/>
    </source>
</evidence>
<dbReference type="EMBL" id="CP001807">
    <property type="protein sequence ID" value="ACY47184.1"/>
    <property type="molecule type" value="Genomic_DNA"/>
</dbReference>
<keyword evidence="6 7" id="KW-0414">Isoprene biosynthesis</keyword>
<dbReference type="PANTHER" id="PTHR30454">
    <property type="entry name" value="4-HYDROXY-3-METHYLBUT-2-EN-1-YL DIPHOSPHATE SYNTHASE"/>
    <property type="match status" value="1"/>
</dbReference>
<dbReference type="GO" id="GO:0046429">
    <property type="term" value="F:4-hydroxy-3-methylbut-2-en-1-yl diphosphate synthase activity (ferredoxin)"/>
    <property type="evidence" value="ECO:0007669"/>
    <property type="project" value="UniProtKB-UniRule"/>
</dbReference>
<dbReference type="Pfam" id="PF04551">
    <property type="entry name" value="GcpE"/>
    <property type="match status" value="1"/>
</dbReference>
<keyword evidence="4 7" id="KW-0408">Iron</keyword>
<dbReference type="GO" id="GO:0016114">
    <property type="term" value="P:terpenoid biosynthetic process"/>
    <property type="evidence" value="ECO:0007669"/>
    <property type="project" value="InterPro"/>
</dbReference>
<dbReference type="NCBIfam" id="NF001540">
    <property type="entry name" value="PRK00366.1"/>
    <property type="match status" value="1"/>
</dbReference>
<dbReference type="InterPro" id="IPR058579">
    <property type="entry name" value="IspG_C"/>
</dbReference>
<dbReference type="OrthoDB" id="9803214at2"/>
<dbReference type="PIRSF" id="PIRSF004640">
    <property type="entry name" value="IspG"/>
    <property type="match status" value="1"/>
</dbReference>
<dbReference type="InterPro" id="IPR058578">
    <property type="entry name" value="IspG_TIM"/>
</dbReference>
<dbReference type="KEGG" id="rmr:Rmar_0278"/>
<dbReference type="Gene3D" id="3.30.413.10">
    <property type="entry name" value="Sulfite Reductase Hemoprotein, domain 1"/>
    <property type="match status" value="1"/>
</dbReference>
<feature type="binding site" evidence="7">
    <location>
        <position position="266"/>
    </location>
    <ligand>
        <name>[4Fe-4S] cluster</name>
        <dbReference type="ChEBI" id="CHEBI:49883"/>
    </ligand>
</feature>
<sequence length="371" mass="39996">MERPRRWSRPVMVGNVQIGGGAPISVQSMTTTKTHDVEATLAQIRQLAEAGADIVRVAVPRPEDAEALRDIVQGSPVPIVADIHFNYQYALKAIEAGVAKVRINPGNIGKEEWEREVLLAAKEKGIPIRIGVNSGSLERDLLDKYGYPKPEALFESAMRHVEICRKHGFEDIVISVKHSDVYYMIQAYRLIAERTDFPLHLGVTEAGSFVSGSIKSAIGIGALLAEGIGDTIRVSLATDPVKEVEVAHQILKALRLGPPGVNIIACPTCGRLTGDLFSIVEAVEEAVKARKFKKNLNVALMGCAVNGPGEAAGADLGISLGRGRAHLFIRGKVVRVVPEDQIVDAVLEAIEQWEEMPDETPAQANGQADAS</sequence>
<dbReference type="InterPro" id="IPR016425">
    <property type="entry name" value="IspG_bac"/>
</dbReference>
<comment type="function">
    <text evidence="7">Converts 2C-methyl-D-erythritol 2,4-cyclodiphosphate (ME-2,4cPP) into 1-hydroxy-2-methyl-2-(E)-butenyl 4-diphosphate.</text>
</comment>
<dbReference type="InterPro" id="IPR004588">
    <property type="entry name" value="IspG_bac-typ"/>
</dbReference>
<dbReference type="FunFam" id="3.20.20.20:FF:000001">
    <property type="entry name" value="4-hydroxy-3-methylbut-2-en-1-yl diphosphate synthase (flavodoxin)"/>
    <property type="match status" value="1"/>
</dbReference>
<dbReference type="NCBIfam" id="TIGR00612">
    <property type="entry name" value="ispG_gcpE"/>
    <property type="match status" value="1"/>
</dbReference>
<evidence type="ECO:0000313" key="11">
    <source>
        <dbReference type="Proteomes" id="UP000002221"/>
    </source>
</evidence>
<dbReference type="eggNOG" id="COG0821">
    <property type="taxonomic scope" value="Bacteria"/>
</dbReference>
<dbReference type="HAMAP" id="MF_00159">
    <property type="entry name" value="IspG"/>
    <property type="match status" value="1"/>
</dbReference>
<evidence type="ECO:0000259" key="8">
    <source>
        <dbReference type="Pfam" id="PF04551"/>
    </source>
</evidence>
<name>D0MDJ1_RHOM4</name>
<organism evidence="10 11">
    <name type="scientific">Rhodothermus marinus (strain ATCC 43812 / DSM 4252 / R-10)</name>
    <name type="common">Rhodothermus obamensis</name>
    <dbReference type="NCBI Taxonomy" id="518766"/>
    <lineage>
        <taxon>Bacteria</taxon>
        <taxon>Pseudomonadati</taxon>
        <taxon>Rhodothermota</taxon>
        <taxon>Rhodothermia</taxon>
        <taxon>Rhodothermales</taxon>
        <taxon>Rhodothermaceae</taxon>
        <taxon>Rhodothermus</taxon>
    </lineage>
</organism>
<proteinExistence type="inferred from homology"/>
<dbReference type="UniPathway" id="UPA00056">
    <property type="reaction ID" value="UER00096"/>
</dbReference>
<gene>
    <name evidence="7" type="primary">ispG</name>
    <name evidence="10" type="ordered locus">Rmar_0278</name>
</gene>
<evidence type="ECO:0000259" key="9">
    <source>
        <dbReference type="Pfam" id="PF26540"/>
    </source>
</evidence>
<dbReference type="HOGENOM" id="CLU_042258_0_0_10"/>
<feature type="domain" description="IspG TIM-barrel" evidence="8">
    <location>
        <begin position="9"/>
        <end position="247"/>
    </location>
</feature>
<dbReference type="Pfam" id="PF26540">
    <property type="entry name" value="GcpE_C"/>
    <property type="match status" value="1"/>
</dbReference>
<dbReference type="GO" id="GO:0141197">
    <property type="term" value="F:4-hydroxy-3-methylbut-2-enyl-diphosphate synthase activity (flavodoxin)"/>
    <property type="evidence" value="ECO:0007669"/>
    <property type="project" value="UniProtKB-EC"/>
</dbReference>
<dbReference type="GO" id="GO:0019288">
    <property type="term" value="P:isopentenyl diphosphate biosynthetic process, methylerythritol 4-phosphate pathway"/>
    <property type="evidence" value="ECO:0007669"/>
    <property type="project" value="UniProtKB-UniRule"/>
</dbReference>
<dbReference type="AlphaFoldDB" id="D0MDJ1"/>
<comment type="similarity">
    <text evidence="7">Belongs to the IspG family.</text>
</comment>
<keyword evidence="2 7" id="KW-0479">Metal-binding</keyword>
<protein>
    <recommendedName>
        <fullName evidence="7">4-hydroxy-3-methylbut-2-en-1-yl diphosphate synthase (flavodoxin)</fullName>
        <ecNumber evidence="7">1.17.7.3</ecNumber>
    </recommendedName>
    <alternativeName>
        <fullName evidence="7">1-hydroxy-2-methyl-2-(E)-butenyl 4-diphosphate synthase</fullName>
    </alternativeName>
</protein>
<keyword evidence="11" id="KW-1185">Reference proteome</keyword>
<dbReference type="SUPFAM" id="SSF56014">
    <property type="entry name" value="Nitrite and sulphite reductase 4Fe-4S domain-like"/>
    <property type="match status" value="1"/>
</dbReference>
<dbReference type="InterPro" id="IPR011005">
    <property type="entry name" value="Dihydropteroate_synth-like_sf"/>
</dbReference>
<evidence type="ECO:0000256" key="6">
    <source>
        <dbReference type="ARBA" id="ARBA00023229"/>
    </source>
</evidence>
<comment type="pathway">
    <text evidence="7">Isoprenoid biosynthesis; isopentenyl diphosphate biosynthesis via DXP pathway; isopentenyl diphosphate from 1-deoxy-D-xylulose 5-phosphate: step 5/6.</text>
</comment>
<dbReference type="EC" id="1.17.7.3" evidence="7"/>
<evidence type="ECO:0000256" key="3">
    <source>
        <dbReference type="ARBA" id="ARBA00023002"/>
    </source>
</evidence>
<evidence type="ECO:0000256" key="5">
    <source>
        <dbReference type="ARBA" id="ARBA00023014"/>
    </source>
</evidence>
<comment type="catalytic activity">
    <reaction evidence="7">
        <text>(2E)-4-hydroxy-3-methylbut-2-enyl diphosphate + oxidized [flavodoxin] + H2O + 2 H(+) = 2-C-methyl-D-erythritol 2,4-cyclic diphosphate + reduced [flavodoxin]</text>
        <dbReference type="Rhea" id="RHEA:43604"/>
        <dbReference type="Rhea" id="RHEA-COMP:10622"/>
        <dbReference type="Rhea" id="RHEA-COMP:10623"/>
        <dbReference type="ChEBI" id="CHEBI:15377"/>
        <dbReference type="ChEBI" id="CHEBI:15378"/>
        <dbReference type="ChEBI" id="CHEBI:57618"/>
        <dbReference type="ChEBI" id="CHEBI:58210"/>
        <dbReference type="ChEBI" id="CHEBI:58483"/>
        <dbReference type="ChEBI" id="CHEBI:128753"/>
        <dbReference type="EC" id="1.17.7.3"/>
    </reaction>
</comment>
<keyword evidence="3 7" id="KW-0560">Oxidoreductase</keyword>
<feature type="binding site" evidence="7">
    <location>
        <position position="310"/>
    </location>
    <ligand>
        <name>[4Fe-4S] cluster</name>
        <dbReference type="ChEBI" id="CHEBI:49883"/>
    </ligand>
</feature>
<comment type="cofactor">
    <cofactor evidence="7">
        <name>[4Fe-4S] cluster</name>
        <dbReference type="ChEBI" id="CHEBI:49883"/>
    </cofactor>
    <text evidence="7">Binds 1 [4Fe-4S] cluster.</text>
</comment>
<dbReference type="GO" id="GO:0005506">
    <property type="term" value="F:iron ion binding"/>
    <property type="evidence" value="ECO:0007669"/>
    <property type="project" value="InterPro"/>
</dbReference>
<dbReference type="InterPro" id="IPR045854">
    <property type="entry name" value="NO2/SO3_Rdtase_4Fe4S_sf"/>
</dbReference>
<evidence type="ECO:0000256" key="2">
    <source>
        <dbReference type="ARBA" id="ARBA00022723"/>
    </source>
</evidence>
<evidence type="ECO:0000256" key="4">
    <source>
        <dbReference type="ARBA" id="ARBA00023004"/>
    </source>
</evidence>